<protein>
    <recommendedName>
        <fullName evidence="2">SpoVT-AbrB domain-containing protein</fullName>
    </recommendedName>
</protein>
<evidence type="ECO:0008006" key="2">
    <source>
        <dbReference type="Google" id="ProtNLM"/>
    </source>
</evidence>
<evidence type="ECO:0000313" key="1">
    <source>
        <dbReference type="EMBL" id="KKN08751.1"/>
    </source>
</evidence>
<name>A0A0F9Q679_9ZZZZ</name>
<dbReference type="EMBL" id="LAZR01004420">
    <property type="protein sequence ID" value="KKN08751.1"/>
    <property type="molecule type" value="Genomic_DNA"/>
</dbReference>
<gene>
    <name evidence="1" type="ORF">LCGC14_1053440</name>
</gene>
<dbReference type="AlphaFoldDB" id="A0A0F9Q679"/>
<accession>A0A0F9Q679</accession>
<reference evidence="1" key="1">
    <citation type="journal article" date="2015" name="Nature">
        <title>Complex archaea that bridge the gap between prokaryotes and eukaryotes.</title>
        <authorList>
            <person name="Spang A."/>
            <person name="Saw J.H."/>
            <person name="Jorgensen S.L."/>
            <person name="Zaremba-Niedzwiedzka K."/>
            <person name="Martijn J."/>
            <person name="Lind A.E."/>
            <person name="van Eijk R."/>
            <person name="Schleper C."/>
            <person name="Guy L."/>
            <person name="Ettema T.J."/>
        </authorList>
    </citation>
    <scope>NUCLEOTIDE SEQUENCE</scope>
</reference>
<organism evidence="1">
    <name type="scientific">marine sediment metagenome</name>
    <dbReference type="NCBI Taxonomy" id="412755"/>
    <lineage>
        <taxon>unclassified sequences</taxon>
        <taxon>metagenomes</taxon>
        <taxon>ecological metagenomes</taxon>
    </lineage>
</organism>
<sequence>MKYIVKITTYKHRTSINIPVDLVRKIKLRGYKHVEVWEAGDGTIRIKGYKDDENPK</sequence>
<proteinExistence type="predicted"/>
<comment type="caution">
    <text evidence="1">The sequence shown here is derived from an EMBL/GenBank/DDBJ whole genome shotgun (WGS) entry which is preliminary data.</text>
</comment>